<gene>
    <name evidence="1" type="ORF">RJ40_01180</name>
</gene>
<dbReference type="KEGG" id="maqe:RJ40_01180"/>
<dbReference type="PANTHER" id="PTHR34301:SF8">
    <property type="entry name" value="ATPASE DOMAIN-CONTAINING PROTEIN"/>
    <property type="match status" value="1"/>
</dbReference>
<dbReference type="AlphaFoldDB" id="A0A8A3S3I5"/>
<organism evidence="1 2">
    <name type="scientific">Methanofollis aquaemaris</name>
    <dbReference type="NCBI Taxonomy" id="126734"/>
    <lineage>
        <taxon>Archaea</taxon>
        <taxon>Methanobacteriati</taxon>
        <taxon>Methanobacteriota</taxon>
        <taxon>Stenosarchaea group</taxon>
        <taxon>Methanomicrobia</taxon>
        <taxon>Methanomicrobiales</taxon>
        <taxon>Methanomicrobiaceae</taxon>
        <taxon>Methanofollis</taxon>
    </lineage>
</organism>
<reference evidence="1" key="2">
    <citation type="submission" date="2019-02" db="EMBL/GenBank/DDBJ databases">
        <authorList>
            <person name="Chen S.-C."/>
            <person name="Chien H.-H."/>
            <person name="Lai M.-C."/>
        </authorList>
    </citation>
    <scope>NUCLEOTIDE SEQUENCE</scope>
    <source>
        <strain evidence="1">N2F9704</strain>
    </source>
</reference>
<sequence>MKIMLPVGSPATGNDFIDREIETRLILDYLDKDHILLIAPRRYGKTSIMKKIERTLSESDDIICIFLEVEDISTPSKLLTEMISGLISSEKLKKTTKITTKIKDGFHWFRDNFESLESVVLKAQLRHDIESDLQEEWDNKAYQMMKIVGSTSNKVIIIIDEFPYALKKMDSKDMEAFLSWFRKVRMTIPNVKFVVGGSVSIDNIVDSIGESKLINDFKRVKISGFNKTVALSVIQRTFEEENWDYRPAYGEYILECIGEPYIPYFLAIFLSAIKDETTQGEEISSDLLRTIYETTILGSEGKHHFIHYKQRLNTVTDYPGIQRKVAKNLLDQLSQVDVYPRSLAYEIYRNESGTDDHDEFCSLLADLAHDYYIVETPDGDLKFHSKLLKDWWRIYHGY</sequence>
<dbReference type="Proteomes" id="UP001042704">
    <property type="component" value="Chromosome"/>
</dbReference>
<dbReference type="PANTHER" id="PTHR34301">
    <property type="entry name" value="DNA-BINDING PROTEIN-RELATED"/>
    <property type="match status" value="1"/>
</dbReference>
<evidence type="ECO:0000313" key="2">
    <source>
        <dbReference type="Proteomes" id="UP001042704"/>
    </source>
</evidence>
<name>A0A8A3S3I5_9EURY</name>
<dbReference type="EMBL" id="CP036172">
    <property type="protein sequence ID" value="QSZ66206.1"/>
    <property type="molecule type" value="Genomic_DNA"/>
</dbReference>
<dbReference type="Gene3D" id="3.40.50.300">
    <property type="entry name" value="P-loop containing nucleotide triphosphate hydrolases"/>
    <property type="match status" value="1"/>
</dbReference>
<dbReference type="RefSeq" id="WP_265581524.1">
    <property type="nucleotide sequence ID" value="NZ_CP036172.1"/>
</dbReference>
<keyword evidence="2" id="KW-1185">Reference proteome</keyword>
<accession>A0A8A3S3I5</accession>
<evidence type="ECO:0008006" key="3">
    <source>
        <dbReference type="Google" id="ProtNLM"/>
    </source>
</evidence>
<proteinExistence type="predicted"/>
<dbReference type="InterPro" id="IPR027417">
    <property type="entry name" value="P-loop_NTPase"/>
</dbReference>
<protein>
    <recommendedName>
        <fullName evidence="3">ATPase domain-containing protein</fullName>
    </recommendedName>
</protein>
<dbReference type="SUPFAM" id="SSF52540">
    <property type="entry name" value="P-loop containing nucleoside triphosphate hydrolases"/>
    <property type="match status" value="1"/>
</dbReference>
<dbReference type="GeneID" id="76422924"/>
<reference evidence="1" key="1">
    <citation type="journal article" date="2001" name="Int. J. Syst. Evol. Microbiol.">
        <title>Methanofollis aquaemaris sp. nov., a methanogen isolated from an aquaculture fish pond.</title>
        <authorList>
            <person name="Lai M.C."/>
            <person name="Chen S.C."/>
        </authorList>
    </citation>
    <scope>NUCLEOTIDE SEQUENCE</scope>
    <source>
        <strain evidence="1">N2F9704</strain>
    </source>
</reference>
<evidence type="ECO:0000313" key="1">
    <source>
        <dbReference type="EMBL" id="QSZ66206.1"/>
    </source>
</evidence>